<gene>
    <name evidence="5" type="ORF">EV138_0819</name>
</gene>
<dbReference type="PANTHER" id="PTHR30480:SF16">
    <property type="entry name" value="GLYCOSIDE HYDROLASE FAMILY 3 DOMAIN PROTEIN"/>
    <property type="match status" value="1"/>
</dbReference>
<dbReference type="InterPro" id="IPR001764">
    <property type="entry name" value="Glyco_hydro_3_N"/>
</dbReference>
<evidence type="ECO:0000256" key="2">
    <source>
        <dbReference type="ARBA" id="ARBA00022801"/>
    </source>
</evidence>
<protein>
    <submittedName>
        <fullName evidence="5">Beta-N-acetylhexosaminidase</fullName>
    </submittedName>
</protein>
<dbReference type="Gene3D" id="3.20.20.300">
    <property type="entry name" value="Glycoside hydrolase, family 3, N-terminal domain"/>
    <property type="match status" value="1"/>
</dbReference>
<dbReference type="AlphaFoldDB" id="A0A4R7T6T0"/>
<evidence type="ECO:0000259" key="4">
    <source>
        <dbReference type="Pfam" id="PF00933"/>
    </source>
</evidence>
<sequence length="560" mass="58569">MNAQVTAWDVPGQSLTTMASSLPNRSISTPFVTPRHSIAPHVVAVGCVMDAGWRRGAEAGEGGQMSEQLRTFAAPPPQSLDRDAAGALIVGFNGTTAPDDLRRAVAAGLGAVILFTRNVVDAEQVSALTTTLRSERPDLLIAIDHEGGEFSHLAPANPWPLASPRSLGELDDLDLTRSSARDAAATLASLGIDLMLAPSVDVNSNPANPVISTRSFGTTAAVVARHGVAFLEGVREAGIAGCPKHFPGHGDVAVDSHLALPRVDRSIEQVTAVELAPFKATIDAGADVIMSAHIVFSAYDDQPATLSRRILHGLLREELGFTGVITTDALEMQAITATRSIEDATVASIRAGADLAMIAIGEADPHTLTARLVDAVGNGTLDEARLADAAGRVRSLAASLATRNRAPGLDGAPVREVAARIVARQEFPALGSSPYVVDLTQGLHPAWNPYFSGLPEVFARVAPTSDGVVLRGEDSAALATAQNAAIGRPLVVALQDAIRTPWMRAALDHLLQSHEGDIFILCTGIPEDRAIVPAAVPTAVTYGRNLVVLEEVAKALTRQP</sequence>
<dbReference type="GO" id="GO:0009254">
    <property type="term" value="P:peptidoglycan turnover"/>
    <property type="evidence" value="ECO:0007669"/>
    <property type="project" value="TreeGrafter"/>
</dbReference>
<keyword evidence="6" id="KW-1185">Reference proteome</keyword>
<evidence type="ECO:0000256" key="1">
    <source>
        <dbReference type="ARBA" id="ARBA00005336"/>
    </source>
</evidence>
<dbReference type="Proteomes" id="UP000295151">
    <property type="component" value="Unassembled WGS sequence"/>
</dbReference>
<dbReference type="NCBIfam" id="NF003740">
    <property type="entry name" value="PRK05337.1"/>
    <property type="match status" value="1"/>
</dbReference>
<organism evidence="5 6">
    <name type="scientific">Kribbella voronezhensis</name>
    <dbReference type="NCBI Taxonomy" id="2512212"/>
    <lineage>
        <taxon>Bacteria</taxon>
        <taxon>Bacillati</taxon>
        <taxon>Actinomycetota</taxon>
        <taxon>Actinomycetes</taxon>
        <taxon>Propionibacteriales</taxon>
        <taxon>Kribbellaceae</taxon>
        <taxon>Kribbella</taxon>
    </lineage>
</organism>
<evidence type="ECO:0000313" key="6">
    <source>
        <dbReference type="Proteomes" id="UP000295151"/>
    </source>
</evidence>
<dbReference type="GO" id="GO:0005975">
    <property type="term" value="P:carbohydrate metabolic process"/>
    <property type="evidence" value="ECO:0007669"/>
    <property type="project" value="InterPro"/>
</dbReference>
<proteinExistence type="inferred from homology"/>
<dbReference type="InterPro" id="IPR036962">
    <property type="entry name" value="Glyco_hydro_3_N_sf"/>
</dbReference>
<evidence type="ECO:0000313" key="5">
    <source>
        <dbReference type="EMBL" id="TDU87299.1"/>
    </source>
</evidence>
<dbReference type="InterPro" id="IPR017853">
    <property type="entry name" value="GH"/>
</dbReference>
<reference evidence="5 6" key="1">
    <citation type="submission" date="2019-03" db="EMBL/GenBank/DDBJ databases">
        <title>Genomic Encyclopedia of Type Strains, Phase III (KMG-III): the genomes of soil and plant-associated and newly described type strains.</title>
        <authorList>
            <person name="Whitman W."/>
        </authorList>
    </citation>
    <scope>NUCLEOTIDE SEQUENCE [LARGE SCALE GENOMIC DNA]</scope>
    <source>
        <strain evidence="5 6">VKM Ac-2575</strain>
    </source>
</reference>
<feature type="domain" description="Glycoside hydrolase family 3 N-terminal" evidence="4">
    <location>
        <begin position="108"/>
        <end position="395"/>
    </location>
</feature>
<dbReference type="InterPro" id="IPR050226">
    <property type="entry name" value="NagZ_Beta-hexosaminidase"/>
</dbReference>
<name>A0A4R7T6T0_9ACTN</name>
<accession>A0A4R7T6T0</accession>
<dbReference type="PANTHER" id="PTHR30480">
    <property type="entry name" value="BETA-HEXOSAMINIDASE-RELATED"/>
    <property type="match status" value="1"/>
</dbReference>
<dbReference type="Pfam" id="PF00933">
    <property type="entry name" value="Glyco_hydro_3"/>
    <property type="match status" value="1"/>
</dbReference>
<dbReference type="EMBL" id="SOCE01000001">
    <property type="protein sequence ID" value="TDU87299.1"/>
    <property type="molecule type" value="Genomic_DNA"/>
</dbReference>
<dbReference type="SUPFAM" id="SSF51445">
    <property type="entry name" value="(Trans)glycosidases"/>
    <property type="match status" value="1"/>
</dbReference>
<evidence type="ECO:0000256" key="3">
    <source>
        <dbReference type="ARBA" id="ARBA00023295"/>
    </source>
</evidence>
<comment type="similarity">
    <text evidence="1">Belongs to the glycosyl hydrolase 3 family.</text>
</comment>
<comment type="caution">
    <text evidence="5">The sequence shown here is derived from an EMBL/GenBank/DDBJ whole genome shotgun (WGS) entry which is preliminary data.</text>
</comment>
<keyword evidence="3" id="KW-0326">Glycosidase</keyword>
<keyword evidence="2" id="KW-0378">Hydrolase</keyword>
<dbReference type="GO" id="GO:0004553">
    <property type="term" value="F:hydrolase activity, hydrolyzing O-glycosyl compounds"/>
    <property type="evidence" value="ECO:0007669"/>
    <property type="project" value="InterPro"/>
</dbReference>